<evidence type="ECO:0000313" key="2">
    <source>
        <dbReference type="EMBL" id="ADI23199.1"/>
    </source>
</evidence>
<dbReference type="SMART" id="SM00564">
    <property type="entry name" value="PQQ"/>
    <property type="match status" value="4"/>
</dbReference>
<dbReference type="PANTHER" id="PTHR34512:SF30">
    <property type="entry name" value="OUTER MEMBRANE PROTEIN ASSEMBLY FACTOR BAMB"/>
    <property type="match status" value="1"/>
</dbReference>
<dbReference type="Gene3D" id="2.130.10.10">
    <property type="entry name" value="YVTN repeat-like/Quinoprotein amine dehydrogenase"/>
    <property type="match status" value="1"/>
</dbReference>
<proteinExistence type="predicted"/>
<name>E7C6X5_9BACT</name>
<reference evidence="2" key="1">
    <citation type="submission" date="2010-01" db="EMBL/GenBank/DDBJ databases">
        <title>Genome fragments of uncultured bacteria from the North Pacific subtropical Gyre.</title>
        <authorList>
            <person name="Pham V.D."/>
            <person name="Delong E.F."/>
        </authorList>
    </citation>
    <scope>NUCLEOTIDE SEQUENCE</scope>
</reference>
<dbReference type="InterPro" id="IPR018391">
    <property type="entry name" value="PQQ_b-propeller_rpt"/>
</dbReference>
<dbReference type="AlphaFoldDB" id="E7C6X5"/>
<dbReference type="Pfam" id="PF13360">
    <property type="entry name" value="PQQ_2"/>
    <property type="match status" value="2"/>
</dbReference>
<dbReference type="InterPro" id="IPR011047">
    <property type="entry name" value="Quinoprotein_ADH-like_sf"/>
</dbReference>
<feature type="domain" description="Pyrrolo-quinoline quinone repeat" evidence="1">
    <location>
        <begin position="95"/>
        <end position="215"/>
    </location>
</feature>
<dbReference type="Gene3D" id="2.40.128.630">
    <property type="match status" value="1"/>
</dbReference>
<dbReference type="InterPro" id="IPR002372">
    <property type="entry name" value="PQQ_rpt_dom"/>
</dbReference>
<feature type="domain" description="Pyrrolo-quinoline quinone repeat" evidence="1">
    <location>
        <begin position="230"/>
        <end position="442"/>
    </location>
</feature>
<evidence type="ECO:0000259" key="1">
    <source>
        <dbReference type="Pfam" id="PF13360"/>
    </source>
</evidence>
<dbReference type="EMBL" id="GU568008">
    <property type="protein sequence ID" value="ADI23199.1"/>
    <property type="molecule type" value="Genomic_DNA"/>
</dbReference>
<dbReference type="PANTHER" id="PTHR34512">
    <property type="entry name" value="CELL SURFACE PROTEIN"/>
    <property type="match status" value="1"/>
</dbReference>
<accession>E7C6X5</accession>
<dbReference type="SUPFAM" id="SSF50998">
    <property type="entry name" value="Quinoprotein alcohol dehydrogenase-like"/>
    <property type="match status" value="1"/>
</dbReference>
<organism evidence="2">
    <name type="scientific">uncultured Gemmatimonadales bacterium HF0770_11C06</name>
    <dbReference type="NCBI Taxonomy" id="723616"/>
    <lineage>
        <taxon>Bacteria</taxon>
        <taxon>Pseudomonadati</taxon>
        <taxon>Gemmatimonadota</taxon>
        <taxon>Gemmatimonadia</taxon>
        <taxon>Gemmatimonadales</taxon>
        <taxon>environmental samples</taxon>
    </lineage>
</organism>
<sequence length="450" mass="50594">MSVAEDDPRLPLTWGTTDNVVWKTPIAGLGWSSPVIWDERIFLTTVVSDGESQEPRMGLYFPFGSPQVFEESDGRFRDPEPGDLMEREQDLHHWVVYAIDLETGDVAWTTEVNADVPQFDRHLKNTYASSTPVTDGERVYAYFGNVGVFALDMSGNLVWERRFEPQTTRLGWGPAASPVLHAGTLFVVNDNDGRSYMIALDAETGQEHWQVERDEGTNWSTPFVWQNEDRTELVTTGSDQVRSYDLEGRELWSFTGLNSIAIPQPFSAHGLLFVTSGYVGDTVRPVFAIRPGAHGDITLEPRQRSNDAIVWYDDSAGPYHPTPLVYGDYYFTLLDRGFFTVHDARTGEEQYFTERQILDQQVRRRIARGASGFTASPWAYNSKIFVLSEDGDTYVIDTTDNFNVIATNSLGEVAMSSPAIAKGSLFIRTRSHLWRLSNTTQSSEAVPAVR</sequence>
<dbReference type="InterPro" id="IPR015943">
    <property type="entry name" value="WD40/YVTN_repeat-like_dom_sf"/>
</dbReference>
<protein>
    <recommendedName>
        <fullName evidence="1">Pyrrolo-quinoline quinone repeat domain-containing protein</fullName>
    </recommendedName>
</protein>